<evidence type="ECO:0000256" key="4">
    <source>
        <dbReference type="ARBA" id="ARBA00022553"/>
    </source>
</evidence>
<dbReference type="EMBL" id="CAJPWZ010000197">
    <property type="protein sequence ID" value="CAG2188149.1"/>
    <property type="molecule type" value="Genomic_DNA"/>
</dbReference>
<dbReference type="Pfam" id="PF00018">
    <property type="entry name" value="SH3_1"/>
    <property type="match status" value="1"/>
</dbReference>
<dbReference type="FunFam" id="2.30.30.40:FF:000072">
    <property type="entry name" value="Unconventional Myosin IB"/>
    <property type="match status" value="1"/>
</dbReference>
<gene>
    <name evidence="11" type="ORF">MEDL_3571</name>
</gene>
<dbReference type="Gene3D" id="1.20.1270.60">
    <property type="entry name" value="Arfaptin homology (AH) domain/BAR domain"/>
    <property type="match status" value="1"/>
</dbReference>
<keyword evidence="5 8" id="KW-0175">Coiled coil</keyword>
<dbReference type="GO" id="GO:0005886">
    <property type="term" value="C:plasma membrane"/>
    <property type="evidence" value="ECO:0007669"/>
    <property type="project" value="TreeGrafter"/>
</dbReference>
<accession>A0A8S3PX79</accession>
<dbReference type="PROSITE" id="PS50002">
    <property type="entry name" value="SH3"/>
    <property type="match status" value="1"/>
</dbReference>
<dbReference type="PRINTS" id="PR00499">
    <property type="entry name" value="P67PHOX"/>
</dbReference>
<keyword evidence="3" id="KW-0963">Cytoplasm</keyword>
<protein>
    <submittedName>
        <fullName evidence="11">NOSTRIN</fullName>
    </submittedName>
</protein>
<dbReference type="PANTHER" id="PTHR23065">
    <property type="entry name" value="PROLINE-SERINE-THREONINE PHOSPHATASE INTERACTING PROTEIN 1"/>
    <property type="match status" value="1"/>
</dbReference>
<reference evidence="11" key="1">
    <citation type="submission" date="2021-03" db="EMBL/GenBank/DDBJ databases">
        <authorList>
            <person name="Bekaert M."/>
        </authorList>
    </citation>
    <scope>NUCLEOTIDE SEQUENCE</scope>
</reference>
<dbReference type="Gene3D" id="2.30.30.40">
    <property type="entry name" value="SH3 Domains"/>
    <property type="match status" value="1"/>
</dbReference>
<keyword evidence="2 7" id="KW-0728">SH3 domain</keyword>
<evidence type="ECO:0000313" key="12">
    <source>
        <dbReference type="Proteomes" id="UP000683360"/>
    </source>
</evidence>
<keyword evidence="4" id="KW-0597">Phosphoprotein</keyword>
<evidence type="ECO:0000259" key="9">
    <source>
        <dbReference type="PROSITE" id="PS50002"/>
    </source>
</evidence>
<dbReference type="InterPro" id="IPR036028">
    <property type="entry name" value="SH3-like_dom_sf"/>
</dbReference>
<dbReference type="InterPro" id="IPR001452">
    <property type="entry name" value="SH3_domain"/>
</dbReference>
<evidence type="ECO:0000256" key="1">
    <source>
        <dbReference type="ARBA" id="ARBA00004245"/>
    </source>
</evidence>
<evidence type="ECO:0000256" key="7">
    <source>
        <dbReference type="PROSITE-ProRule" id="PRU00192"/>
    </source>
</evidence>
<dbReference type="SMART" id="SM00055">
    <property type="entry name" value="FCH"/>
    <property type="match status" value="1"/>
</dbReference>
<dbReference type="InterPro" id="IPR057870">
    <property type="entry name" value="HR1_TOCA"/>
</dbReference>
<dbReference type="Proteomes" id="UP000683360">
    <property type="component" value="Unassembled WGS sequence"/>
</dbReference>
<dbReference type="SUPFAM" id="SSF103657">
    <property type="entry name" value="BAR/IMD domain-like"/>
    <property type="match status" value="1"/>
</dbReference>
<evidence type="ECO:0000256" key="3">
    <source>
        <dbReference type="ARBA" id="ARBA00022490"/>
    </source>
</evidence>
<dbReference type="SMART" id="SM00326">
    <property type="entry name" value="SH3"/>
    <property type="match status" value="1"/>
</dbReference>
<name>A0A8S3PX79_MYTED</name>
<evidence type="ECO:0000259" key="10">
    <source>
        <dbReference type="PROSITE" id="PS51741"/>
    </source>
</evidence>
<evidence type="ECO:0000256" key="8">
    <source>
        <dbReference type="PROSITE-ProRule" id="PRU01077"/>
    </source>
</evidence>
<dbReference type="InterPro" id="IPR027267">
    <property type="entry name" value="AH/BAR_dom_sf"/>
</dbReference>
<keyword evidence="12" id="KW-1185">Reference proteome</keyword>
<dbReference type="PANTHER" id="PTHR23065:SF7">
    <property type="entry name" value="NOSTRIN, ISOFORM H"/>
    <property type="match status" value="1"/>
</dbReference>
<feature type="domain" description="SH3" evidence="9">
    <location>
        <begin position="444"/>
        <end position="501"/>
    </location>
</feature>
<evidence type="ECO:0000256" key="5">
    <source>
        <dbReference type="ARBA" id="ARBA00023054"/>
    </source>
</evidence>
<evidence type="ECO:0000256" key="6">
    <source>
        <dbReference type="ARBA" id="ARBA00023212"/>
    </source>
</evidence>
<dbReference type="GO" id="GO:0005737">
    <property type="term" value="C:cytoplasm"/>
    <property type="evidence" value="ECO:0007669"/>
    <property type="project" value="TreeGrafter"/>
</dbReference>
<dbReference type="PRINTS" id="PR00452">
    <property type="entry name" value="SH3DOMAIN"/>
</dbReference>
<organism evidence="11 12">
    <name type="scientific">Mytilus edulis</name>
    <name type="common">Blue mussel</name>
    <dbReference type="NCBI Taxonomy" id="6550"/>
    <lineage>
        <taxon>Eukaryota</taxon>
        <taxon>Metazoa</taxon>
        <taxon>Spiralia</taxon>
        <taxon>Lophotrochozoa</taxon>
        <taxon>Mollusca</taxon>
        <taxon>Bivalvia</taxon>
        <taxon>Autobranchia</taxon>
        <taxon>Pteriomorphia</taxon>
        <taxon>Mytilida</taxon>
        <taxon>Mytiloidea</taxon>
        <taxon>Mytilidae</taxon>
        <taxon>Mytilinae</taxon>
        <taxon>Mytilus</taxon>
    </lineage>
</organism>
<dbReference type="AlphaFoldDB" id="A0A8S3PX79"/>
<dbReference type="Pfam" id="PF25610">
    <property type="entry name" value="HR1_TOCA"/>
    <property type="match status" value="1"/>
</dbReference>
<evidence type="ECO:0000313" key="11">
    <source>
        <dbReference type="EMBL" id="CAG2188149.1"/>
    </source>
</evidence>
<keyword evidence="6" id="KW-0206">Cytoskeleton</keyword>
<dbReference type="OrthoDB" id="28357at2759"/>
<feature type="domain" description="F-BAR" evidence="10">
    <location>
        <begin position="1"/>
        <end position="262"/>
    </location>
</feature>
<dbReference type="Pfam" id="PF00611">
    <property type="entry name" value="FCH"/>
    <property type="match status" value="1"/>
</dbReference>
<sequence>MALFTENFRSLNGFEELRKYIKHGSEFCKEVANILQERSDLESNYAKNLQRLSGKLLKVTSNNIGTLAEGWKAVASMMEQEAELHKNLALAFVEEISKPLKLLVEAQIKARKPIEVVVDKSLKNLTDRRTEEYRAKKSAYACAKDYEKGEESKNESKAGNKKHSDKDKIKLEKKCDQYSKSLKKADKDYCELCEKAEAARQEWDLNVLKGSAQLQSLEEERISKMSEYLNQYNSHMSVMGPKITQCCDRLNEAVVSVDLQGDLRTIVQQKGSGVAASEQILIDCYAEDMQFSMKPERRKNSLQNYLLFIRQSIERERKGREGVEKLVEVYNQRPGFADPETQIETKQRLLQVTYMMNFLEASHFKLANSFASLDKQQKMEHKFAQYIETTRDKQGVAVSTLRLPANMANEGNSGYDVTSVTLTTLASQGNENETGFADDEFETESIGQCRALYGYEATQHDELTLTEGDIINLYDKQQDGWWQGECGGKIGIFPATYVQEM</sequence>
<comment type="subcellular location">
    <subcellularLocation>
        <location evidence="1">Cytoplasm</location>
        <location evidence="1">Cytoskeleton</location>
    </subcellularLocation>
</comment>
<dbReference type="GO" id="GO:0043226">
    <property type="term" value="C:organelle"/>
    <property type="evidence" value="ECO:0007669"/>
    <property type="project" value="UniProtKB-ARBA"/>
</dbReference>
<comment type="caution">
    <text evidence="11">The sequence shown here is derived from an EMBL/GenBank/DDBJ whole genome shotgun (WGS) entry which is preliminary data.</text>
</comment>
<proteinExistence type="predicted"/>
<dbReference type="InterPro" id="IPR035656">
    <property type="entry name" value="Nostrin_SH3"/>
</dbReference>
<dbReference type="InterPro" id="IPR001060">
    <property type="entry name" value="FCH_dom"/>
</dbReference>
<dbReference type="CDD" id="cd11823">
    <property type="entry name" value="SH3_Nostrin"/>
    <property type="match status" value="1"/>
</dbReference>
<dbReference type="Gene3D" id="6.10.140.470">
    <property type="match status" value="1"/>
</dbReference>
<evidence type="ECO:0000256" key="2">
    <source>
        <dbReference type="ARBA" id="ARBA00022443"/>
    </source>
</evidence>
<dbReference type="PROSITE" id="PS51741">
    <property type="entry name" value="F_BAR"/>
    <property type="match status" value="1"/>
</dbReference>
<dbReference type="SUPFAM" id="SSF50044">
    <property type="entry name" value="SH3-domain"/>
    <property type="match status" value="1"/>
</dbReference>
<dbReference type="InterPro" id="IPR031160">
    <property type="entry name" value="F_BAR_dom"/>
</dbReference>